<name>A0ACB8Y116_9ASTR</name>
<gene>
    <name evidence="1" type="ORF">L1987_86839</name>
</gene>
<proteinExistence type="predicted"/>
<accession>A0ACB8Y116</accession>
<reference evidence="1 2" key="2">
    <citation type="journal article" date="2022" name="Mol. Ecol. Resour.">
        <title>The genomes of chicory, endive, great burdock and yacon provide insights into Asteraceae paleo-polyploidization history and plant inulin production.</title>
        <authorList>
            <person name="Fan W."/>
            <person name="Wang S."/>
            <person name="Wang H."/>
            <person name="Wang A."/>
            <person name="Jiang F."/>
            <person name="Liu H."/>
            <person name="Zhao H."/>
            <person name="Xu D."/>
            <person name="Zhang Y."/>
        </authorList>
    </citation>
    <scope>NUCLEOTIDE SEQUENCE [LARGE SCALE GENOMIC DNA]</scope>
    <source>
        <strain evidence="2">cv. Yunnan</strain>
        <tissue evidence="1">Leaves</tissue>
    </source>
</reference>
<organism evidence="1 2">
    <name type="scientific">Smallanthus sonchifolius</name>
    <dbReference type="NCBI Taxonomy" id="185202"/>
    <lineage>
        <taxon>Eukaryota</taxon>
        <taxon>Viridiplantae</taxon>
        <taxon>Streptophyta</taxon>
        <taxon>Embryophyta</taxon>
        <taxon>Tracheophyta</taxon>
        <taxon>Spermatophyta</taxon>
        <taxon>Magnoliopsida</taxon>
        <taxon>eudicotyledons</taxon>
        <taxon>Gunneridae</taxon>
        <taxon>Pentapetalae</taxon>
        <taxon>asterids</taxon>
        <taxon>campanulids</taxon>
        <taxon>Asterales</taxon>
        <taxon>Asteraceae</taxon>
        <taxon>Asteroideae</taxon>
        <taxon>Heliantheae alliance</taxon>
        <taxon>Millerieae</taxon>
        <taxon>Smallanthus</taxon>
    </lineage>
</organism>
<comment type="caution">
    <text evidence="1">The sequence shown here is derived from an EMBL/GenBank/DDBJ whole genome shotgun (WGS) entry which is preliminary data.</text>
</comment>
<protein>
    <submittedName>
        <fullName evidence="1">Uncharacterized protein</fullName>
    </submittedName>
</protein>
<keyword evidence="2" id="KW-1185">Reference proteome</keyword>
<evidence type="ECO:0000313" key="2">
    <source>
        <dbReference type="Proteomes" id="UP001056120"/>
    </source>
</evidence>
<reference evidence="2" key="1">
    <citation type="journal article" date="2022" name="Mol. Ecol. Resour.">
        <title>The genomes of chicory, endive, great burdock and yacon provide insights into Asteraceae palaeo-polyploidization history and plant inulin production.</title>
        <authorList>
            <person name="Fan W."/>
            <person name="Wang S."/>
            <person name="Wang H."/>
            <person name="Wang A."/>
            <person name="Jiang F."/>
            <person name="Liu H."/>
            <person name="Zhao H."/>
            <person name="Xu D."/>
            <person name="Zhang Y."/>
        </authorList>
    </citation>
    <scope>NUCLEOTIDE SEQUENCE [LARGE SCALE GENOMIC DNA]</scope>
    <source>
        <strain evidence="2">cv. Yunnan</strain>
    </source>
</reference>
<sequence>MVTEGDHEVEIYPLYHMEPFTAYNARWHMPFEESLSKSNLYYSFDISKVHVIMLGSYADFGHGSDQYKWLEHDLSKVNRTKTLWLIVVVHAPWYNSGYSHLGKKESVDMKESMEELLYNARVDIVFGGRIHIYECFNRMYKKEKAICAPIHITIGDGGNFFSGE</sequence>
<dbReference type="EMBL" id="CM042046">
    <property type="protein sequence ID" value="KAI3677216.1"/>
    <property type="molecule type" value="Genomic_DNA"/>
</dbReference>
<dbReference type="Proteomes" id="UP001056120">
    <property type="component" value="Linkage Group LG29"/>
</dbReference>
<evidence type="ECO:0000313" key="1">
    <source>
        <dbReference type="EMBL" id="KAI3677216.1"/>
    </source>
</evidence>